<dbReference type="Proteomes" id="UP000005239">
    <property type="component" value="Unassembled WGS sequence"/>
</dbReference>
<evidence type="ECO:0000313" key="2">
    <source>
        <dbReference type="Proteomes" id="UP000005239"/>
    </source>
</evidence>
<reference evidence="1" key="2">
    <citation type="submission" date="2022-06" db="UniProtKB">
        <authorList>
            <consortium name="EnsemblMetazoa"/>
        </authorList>
    </citation>
    <scope>IDENTIFICATION</scope>
    <source>
        <strain evidence="1">PS312</strain>
    </source>
</reference>
<reference evidence="2" key="1">
    <citation type="journal article" date="2008" name="Nat. Genet.">
        <title>The Pristionchus pacificus genome provides a unique perspective on nematode lifestyle and parasitism.</title>
        <authorList>
            <person name="Dieterich C."/>
            <person name="Clifton S.W."/>
            <person name="Schuster L.N."/>
            <person name="Chinwalla A."/>
            <person name="Delehaunty K."/>
            <person name="Dinkelacker I."/>
            <person name="Fulton L."/>
            <person name="Fulton R."/>
            <person name="Godfrey J."/>
            <person name="Minx P."/>
            <person name="Mitreva M."/>
            <person name="Roeseler W."/>
            <person name="Tian H."/>
            <person name="Witte H."/>
            <person name="Yang S.P."/>
            <person name="Wilson R.K."/>
            <person name="Sommer R.J."/>
        </authorList>
    </citation>
    <scope>NUCLEOTIDE SEQUENCE [LARGE SCALE GENOMIC DNA]</scope>
    <source>
        <strain evidence="2">PS312</strain>
    </source>
</reference>
<protein>
    <submittedName>
        <fullName evidence="1">Uncharacterized protein</fullName>
    </submittedName>
</protein>
<sequence length="429" mass="49256">MLSRKLEKLQIANNHYAWFLDERNANYLIGHLPKLGKKLWFDVSCKAFAIKFTRKVGDHVVKVKDLASGGQAFKIFSKMRSKKNLLSLKQLKMRRNAKKNKCHLMGESGNFDAIEYHVSESPLEKLPVELIHALIELAPEAVSALRLASRVLQSRVYEHARSPSNMKFVDQVYFKRDSSYAVKNSPVANETTYNVLNALGSVIGRNIGTLIIARMPESATSKRMLFQFLEGVTITRLQSSMQTLYKREREFLLEIMKLNNIESISFEVSELDAGAEGDIYITLFEFSTLAKSMKIHQLTVNCASPLSTYKKYMFGLVNGNWTWIISEMFSRKLDKLEIVNDHGNYLTSKNGYLLRNKLRFIDKNLWFRTTFYNQPLIWVLSHRQFKLNNYIVREGMTNGQRVLAIQHVSRMSSIDAMTRAVGASDLGRI</sequence>
<gene>
    <name evidence="1" type="primary">WBGene00281073</name>
</gene>
<accession>A0A2A6BVG3</accession>
<keyword evidence="2" id="KW-1185">Reference proteome</keyword>
<dbReference type="EnsemblMetazoa" id="PPA42704.1">
    <property type="protein sequence ID" value="PPA42704.1"/>
    <property type="gene ID" value="WBGene00281073"/>
</dbReference>
<name>A0A2A6BVG3_PRIPA</name>
<accession>A0A8R1Z0T7</accession>
<organism evidence="1 2">
    <name type="scientific">Pristionchus pacificus</name>
    <name type="common">Parasitic nematode worm</name>
    <dbReference type="NCBI Taxonomy" id="54126"/>
    <lineage>
        <taxon>Eukaryota</taxon>
        <taxon>Metazoa</taxon>
        <taxon>Ecdysozoa</taxon>
        <taxon>Nematoda</taxon>
        <taxon>Chromadorea</taxon>
        <taxon>Rhabditida</taxon>
        <taxon>Rhabditina</taxon>
        <taxon>Diplogasteromorpha</taxon>
        <taxon>Diplogasteroidea</taxon>
        <taxon>Neodiplogasteridae</taxon>
        <taxon>Pristionchus</taxon>
    </lineage>
</organism>
<dbReference type="AlphaFoldDB" id="A0A2A6BVG3"/>
<evidence type="ECO:0000313" key="1">
    <source>
        <dbReference type="EnsemblMetazoa" id="PPA42704.1"/>
    </source>
</evidence>
<proteinExistence type="predicted"/>